<dbReference type="InterPro" id="IPR023430">
    <property type="entry name" value="Pept_HybD-like_dom_sf"/>
</dbReference>
<dbReference type="NCBIfam" id="TIGR02841">
    <property type="entry name" value="spore_YyaC"/>
    <property type="match status" value="1"/>
</dbReference>
<dbReference type="Proteomes" id="UP000216024">
    <property type="component" value="Unassembled WGS sequence"/>
</dbReference>
<keyword evidence="2" id="KW-1185">Reference proteome</keyword>
<keyword evidence="1" id="KW-0645">Protease</keyword>
<comment type="caution">
    <text evidence="1">The sequence shown here is derived from an EMBL/GenBank/DDBJ whole genome shotgun (WGS) entry which is preliminary data.</text>
</comment>
<dbReference type="GO" id="GO:0008233">
    <property type="term" value="F:peptidase activity"/>
    <property type="evidence" value="ECO:0007669"/>
    <property type="project" value="UniProtKB-KW"/>
</dbReference>
<dbReference type="InterPro" id="IPR009665">
    <property type="entry name" value="YyaC"/>
</dbReference>
<accession>A0A267MG54</accession>
<dbReference type="EMBL" id="NIBG01000015">
    <property type="protein sequence ID" value="PAB58447.1"/>
    <property type="molecule type" value="Genomic_DNA"/>
</dbReference>
<dbReference type="RefSeq" id="WP_095134577.1">
    <property type="nucleotide sequence ID" value="NZ_NIBG01000015.1"/>
</dbReference>
<dbReference type="SUPFAM" id="SSF53163">
    <property type="entry name" value="HybD-like"/>
    <property type="match status" value="1"/>
</dbReference>
<gene>
    <name evidence="1" type="primary">yyaC</name>
    <name evidence="1" type="ORF">CCE28_15170</name>
</gene>
<organism evidence="1 2">
    <name type="scientific">Anaeromicrobium sediminis</name>
    <dbReference type="NCBI Taxonomy" id="1478221"/>
    <lineage>
        <taxon>Bacteria</taxon>
        <taxon>Bacillati</taxon>
        <taxon>Bacillota</taxon>
        <taxon>Clostridia</taxon>
        <taxon>Peptostreptococcales</taxon>
        <taxon>Thermotaleaceae</taxon>
        <taxon>Anaeromicrobium</taxon>
    </lineage>
</organism>
<dbReference type="OrthoDB" id="9815953at2"/>
<reference evidence="1 2" key="1">
    <citation type="submission" date="2017-06" db="EMBL/GenBank/DDBJ databases">
        <title>Draft genome sequence of anaerobic fermentative bacterium Anaeromicrobium sediminis DY2726D isolated from West Pacific Ocean sediments.</title>
        <authorList>
            <person name="Zeng X."/>
        </authorList>
    </citation>
    <scope>NUCLEOTIDE SEQUENCE [LARGE SCALE GENOMIC DNA]</scope>
    <source>
        <strain evidence="1 2">DY2726D</strain>
    </source>
</reference>
<name>A0A267MG54_9FIRM</name>
<proteinExistence type="predicted"/>
<sequence>MFDKKLSTPSIDVNGNMPYLNFNRAFKECFETHYTDSYEEIIIMCIGTDRSTGDSLGPLVGYKLERYSRMIPNFYVHGTLDNPVHAKNLKDSIEDIYSNYNKPFVIAIDACLGKSTRIGHIKVGSGSIRPGAGVNKSLPAVGDIYVTGIVNLSGFMEYIVLQNTRLNLVMKMADTISEGIRHCLWSFNKPKQSNLF</sequence>
<protein>
    <submittedName>
        <fullName evidence="1">Spore protease YyaC</fullName>
    </submittedName>
</protein>
<dbReference type="AlphaFoldDB" id="A0A267MG54"/>
<evidence type="ECO:0000313" key="2">
    <source>
        <dbReference type="Proteomes" id="UP000216024"/>
    </source>
</evidence>
<keyword evidence="1" id="KW-0378">Hydrolase</keyword>
<dbReference type="Pfam" id="PF06866">
    <property type="entry name" value="DUF1256"/>
    <property type="match status" value="1"/>
</dbReference>
<evidence type="ECO:0000313" key="1">
    <source>
        <dbReference type="EMBL" id="PAB58447.1"/>
    </source>
</evidence>
<dbReference type="GO" id="GO:0006508">
    <property type="term" value="P:proteolysis"/>
    <property type="evidence" value="ECO:0007669"/>
    <property type="project" value="UniProtKB-KW"/>
</dbReference>